<keyword evidence="3" id="KW-1185">Reference proteome</keyword>
<comment type="caution">
    <text evidence="2">The sequence shown here is derived from an EMBL/GenBank/DDBJ whole genome shotgun (WGS) entry which is preliminary data.</text>
</comment>
<organism evidence="2 3">
    <name type="scientific">Endocarpon pusillum</name>
    <dbReference type="NCBI Taxonomy" id="364733"/>
    <lineage>
        <taxon>Eukaryota</taxon>
        <taxon>Fungi</taxon>
        <taxon>Dikarya</taxon>
        <taxon>Ascomycota</taxon>
        <taxon>Pezizomycotina</taxon>
        <taxon>Eurotiomycetes</taxon>
        <taxon>Chaetothyriomycetidae</taxon>
        <taxon>Verrucariales</taxon>
        <taxon>Verrucariaceae</taxon>
        <taxon>Endocarpon</taxon>
    </lineage>
</organism>
<dbReference type="GO" id="GO:0008757">
    <property type="term" value="F:S-adenosylmethionine-dependent methyltransferase activity"/>
    <property type="evidence" value="ECO:0007669"/>
    <property type="project" value="InterPro"/>
</dbReference>
<dbReference type="Proteomes" id="UP000606974">
    <property type="component" value="Unassembled WGS sequence"/>
</dbReference>
<reference evidence="2" key="1">
    <citation type="submission" date="2020-02" db="EMBL/GenBank/DDBJ databases">
        <authorList>
            <person name="Palmer J.M."/>
        </authorList>
    </citation>
    <scope>NUCLEOTIDE SEQUENCE</scope>
    <source>
        <strain evidence="2">EPUS1.4</strain>
        <tissue evidence="2">Thallus</tissue>
    </source>
</reference>
<evidence type="ECO:0000313" key="3">
    <source>
        <dbReference type="Proteomes" id="UP000606974"/>
    </source>
</evidence>
<dbReference type="OrthoDB" id="66144at2759"/>
<dbReference type="EMBL" id="JAACFV010000068">
    <property type="protein sequence ID" value="KAF7507505.1"/>
    <property type="molecule type" value="Genomic_DNA"/>
</dbReference>
<dbReference type="InterPro" id="IPR050508">
    <property type="entry name" value="Methyltransf_Superfamily"/>
</dbReference>
<protein>
    <recommendedName>
        <fullName evidence="1">Methyltransferase type 11 domain-containing protein</fullName>
    </recommendedName>
</protein>
<dbReference type="SUPFAM" id="SSF53335">
    <property type="entry name" value="S-adenosyl-L-methionine-dependent methyltransferases"/>
    <property type="match status" value="1"/>
</dbReference>
<evidence type="ECO:0000259" key="1">
    <source>
        <dbReference type="Pfam" id="PF08241"/>
    </source>
</evidence>
<dbReference type="PANTHER" id="PTHR42912:SF93">
    <property type="entry name" value="N6-ADENOSINE-METHYLTRANSFERASE TMT1A"/>
    <property type="match status" value="1"/>
</dbReference>
<sequence>MSSLNPPTDTVSKGPSQIRYMDTASAYDLWSQVYDTDGNFLQALDTIEMSSLLPNFLRQIRSPKPWKIVDLGCGTGRNTLSLLKIPDTSIIGLELSPKMMEVAHARVEKELEQLHKSDRCRSIELKLFDMVEQRHPPDCAVETDAIISTLVLEHVPTEAFFKTAFQILKPDGVLLVTNMHSDMGNISQAGFVDPKSGEKIRPQSYAHSVEDVVTEAKKQGFALEGDVLERGVDEAGSAALGVRAKKWIGVMVWYAMLFRKVDHQSG</sequence>
<proteinExistence type="predicted"/>
<dbReference type="Pfam" id="PF08241">
    <property type="entry name" value="Methyltransf_11"/>
    <property type="match status" value="1"/>
</dbReference>
<feature type="domain" description="Methyltransferase type 11" evidence="1">
    <location>
        <begin position="69"/>
        <end position="175"/>
    </location>
</feature>
<name>A0A8H7E3P0_9EURO</name>
<dbReference type="InterPro" id="IPR029063">
    <property type="entry name" value="SAM-dependent_MTases_sf"/>
</dbReference>
<dbReference type="InterPro" id="IPR013216">
    <property type="entry name" value="Methyltransf_11"/>
</dbReference>
<accession>A0A8H7E3P0</accession>
<evidence type="ECO:0000313" key="2">
    <source>
        <dbReference type="EMBL" id="KAF7507505.1"/>
    </source>
</evidence>
<dbReference type="AlphaFoldDB" id="A0A8H7E3P0"/>
<dbReference type="PANTHER" id="PTHR42912">
    <property type="entry name" value="METHYLTRANSFERASE"/>
    <property type="match status" value="1"/>
</dbReference>
<dbReference type="CDD" id="cd02440">
    <property type="entry name" value="AdoMet_MTases"/>
    <property type="match status" value="1"/>
</dbReference>
<dbReference type="Gene3D" id="3.40.50.150">
    <property type="entry name" value="Vaccinia Virus protein VP39"/>
    <property type="match status" value="1"/>
</dbReference>
<gene>
    <name evidence="2" type="ORF">GJ744_010436</name>
</gene>